<reference evidence="2 3" key="1">
    <citation type="journal article" date="2019" name="Int. J. Syst. Evol. Microbiol.">
        <title>The Global Catalogue of Microorganisms (GCM) 10K type strain sequencing project: providing services to taxonomists for standard genome sequencing and annotation.</title>
        <authorList>
            <consortium name="The Broad Institute Genomics Platform"/>
            <consortium name="The Broad Institute Genome Sequencing Center for Infectious Disease"/>
            <person name="Wu L."/>
            <person name="Ma J."/>
        </authorList>
    </citation>
    <scope>NUCLEOTIDE SEQUENCE [LARGE SCALE GENOMIC DNA]</scope>
    <source>
        <strain evidence="2 3">CGMCC 1.10387</strain>
    </source>
</reference>
<feature type="compositionally biased region" description="Acidic residues" evidence="1">
    <location>
        <begin position="147"/>
        <end position="161"/>
    </location>
</feature>
<dbReference type="AlphaFoldDB" id="A0ABD6DVU2"/>
<evidence type="ECO:0008006" key="4">
    <source>
        <dbReference type="Google" id="ProtNLM"/>
    </source>
</evidence>
<feature type="region of interest" description="Disordered" evidence="1">
    <location>
        <begin position="136"/>
        <end position="185"/>
    </location>
</feature>
<protein>
    <recommendedName>
        <fullName evidence="4">Amphi-Trp domain-containing protein</fullName>
    </recommendedName>
</protein>
<evidence type="ECO:0000313" key="3">
    <source>
        <dbReference type="Proteomes" id="UP001597092"/>
    </source>
</evidence>
<evidence type="ECO:0000313" key="2">
    <source>
        <dbReference type="EMBL" id="MFD1686299.1"/>
    </source>
</evidence>
<sequence length="185" mass="20026">MTQGRDTVRLPLEPLRQRVAEATGQSASFVDLTDVELDGNTLEIAFSTPEEDVPVVEVAVESPDGSTDTTPVRLDTPSGLKIYGDLFRIEYAGRDAETDEILVSVARRAGDDWQTVLGCGQMWAVEAARNGEPISVTCRAETPSVSEDADDDDDDESDTESPEINQPDGPEESTESGGFLGRFDR</sequence>
<dbReference type="EMBL" id="JBHUDP010000003">
    <property type="protein sequence ID" value="MFD1686299.1"/>
    <property type="molecule type" value="Genomic_DNA"/>
</dbReference>
<organism evidence="2 3">
    <name type="scientific">Halobellus litoreus</name>
    <dbReference type="NCBI Taxonomy" id="755310"/>
    <lineage>
        <taxon>Archaea</taxon>
        <taxon>Methanobacteriati</taxon>
        <taxon>Methanobacteriota</taxon>
        <taxon>Stenosarchaea group</taxon>
        <taxon>Halobacteria</taxon>
        <taxon>Halobacteriales</taxon>
        <taxon>Haloferacaceae</taxon>
        <taxon>Halobellus</taxon>
    </lineage>
</organism>
<gene>
    <name evidence="2" type="ORF">ACFSAS_11810</name>
</gene>
<dbReference type="RefSeq" id="WP_256308929.1">
    <property type="nucleotide sequence ID" value="NZ_JANHAW010000003.1"/>
</dbReference>
<name>A0ABD6DVU2_9EURY</name>
<comment type="caution">
    <text evidence="2">The sequence shown here is derived from an EMBL/GenBank/DDBJ whole genome shotgun (WGS) entry which is preliminary data.</text>
</comment>
<keyword evidence="3" id="KW-1185">Reference proteome</keyword>
<proteinExistence type="predicted"/>
<accession>A0ABD6DVU2</accession>
<dbReference type="Proteomes" id="UP001597092">
    <property type="component" value="Unassembled WGS sequence"/>
</dbReference>
<evidence type="ECO:0000256" key="1">
    <source>
        <dbReference type="SAM" id="MobiDB-lite"/>
    </source>
</evidence>